<name>A0A9W9ZEY1_9CNID</name>
<feature type="transmembrane region" description="Helical" evidence="2">
    <location>
        <begin position="16"/>
        <end position="39"/>
    </location>
</feature>
<keyword evidence="2" id="KW-1133">Transmembrane helix</keyword>
<dbReference type="PANTHER" id="PTHR10404:SF78">
    <property type="entry name" value="N-ACETYLATED ALPHA-LINKED ACIDIC DIPEPTIDASE 2"/>
    <property type="match status" value="1"/>
</dbReference>
<feature type="compositionally biased region" description="Polar residues" evidence="1">
    <location>
        <begin position="243"/>
        <end position="257"/>
    </location>
</feature>
<keyword evidence="2" id="KW-0812">Transmembrane</keyword>
<organism evidence="3 4">
    <name type="scientific">Desmophyllum pertusum</name>
    <dbReference type="NCBI Taxonomy" id="174260"/>
    <lineage>
        <taxon>Eukaryota</taxon>
        <taxon>Metazoa</taxon>
        <taxon>Cnidaria</taxon>
        <taxon>Anthozoa</taxon>
        <taxon>Hexacorallia</taxon>
        <taxon>Scleractinia</taxon>
        <taxon>Caryophylliina</taxon>
        <taxon>Caryophylliidae</taxon>
        <taxon>Desmophyllum</taxon>
    </lineage>
</organism>
<dbReference type="InterPro" id="IPR039373">
    <property type="entry name" value="Peptidase_M28B"/>
</dbReference>
<feature type="region of interest" description="Disordered" evidence="1">
    <location>
        <begin position="239"/>
        <end position="272"/>
    </location>
</feature>
<reference evidence="3" key="1">
    <citation type="submission" date="2023-01" db="EMBL/GenBank/DDBJ databases">
        <title>Genome assembly of the deep-sea coral Lophelia pertusa.</title>
        <authorList>
            <person name="Herrera S."/>
            <person name="Cordes E."/>
        </authorList>
    </citation>
    <scope>NUCLEOTIDE SEQUENCE</scope>
    <source>
        <strain evidence="3">USNM1676648</strain>
        <tissue evidence="3">Polyp</tissue>
    </source>
</reference>
<dbReference type="GO" id="GO:0004180">
    <property type="term" value="F:carboxypeptidase activity"/>
    <property type="evidence" value="ECO:0007669"/>
    <property type="project" value="TreeGrafter"/>
</dbReference>
<sequence>MEFETPTFSRPRRRRIILLVALLVVVFAVTGFLIGYFVMKAGQDTVKCQTDDGSDNTSKPTPTPSNKEKYHKMFQEEIKAKNIEDNLKYITSEPHMAGSKRQHDLAIFLGEKWRTYRFDVVEMPEYKVPLSLPQEDKPNKVEVIINGTIEQTILGKLEVKAEPSATKKFNYFPYFAYSPNGTVEGELVYINTGSKEDIKLLMNRTGVSLENKIVIARGMGASIRLAASLGAIGALTFPDPHSSGPSPNDTYPNTPWTSGDAVFEKTSGPKRG</sequence>
<accession>A0A9W9ZEY1</accession>
<keyword evidence="4" id="KW-1185">Reference proteome</keyword>
<dbReference type="InterPro" id="IPR046450">
    <property type="entry name" value="PA_dom_sf"/>
</dbReference>
<keyword evidence="2" id="KW-0472">Membrane</keyword>
<dbReference type="Gene3D" id="3.40.630.10">
    <property type="entry name" value="Zn peptidases"/>
    <property type="match status" value="1"/>
</dbReference>
<dbReference type="Proteomes" id="UP001163046">
    <property type="component" value="Unassembled WGS sequence"/>
</dbReference>
<evidence type="ECO:0000313" key="4">
    <source>
        <dbReference type="Proteomes" id="UP001163046"/>
    </source>
</evidence>
<dbReference type="PANTHER" id="PTHR10404">
    <property type="entry name" value="N-ACETYLATED-ALPHA-LINKED ACIDIC DIPEPTIDASE"/>
    <property type="match status" value="1"/>
</dbReference>
<evidence type="ECO:0000256" key="2">
    <source>
        <dbReference type="SAM" id="Phobius"/>
    </source>
</evidence>
<dbReference type="AlphaFoldDB" id="A0A9W9ZEY1"/>
<dbReference type="EMBL" id="MU826354">
    <property type="protein sequence ID" value="KAJ7380080.1"/>
    <property type="molecule type" value="Genomic_DNA"/>
</dbReference>
<dbReference type="Gene3D" id="3.50.30.30">
    <property type="match status" value="1"/>
</dbReference>
<dbReference type="OrthoDB" id="5841748at2759"/>
<protein>
    <submittedName>
        <fullName evidence="3">Uncharacterized protein</fullName>
    </submittedName>
</protein>
<dbReference type="SUPFAM" id="SSF52025">
    <property type="entry name" value="PA domain"/>
    <property type="match status" value="1"/>
</dbReference>
<feature type="region of interest" description="Disordered" evidence="1">
    <location>
        <begin position="48"/>
        <end position="68"/>
    </location>
</feature>
<gene>
    <name evidence="3" type="ORF">OS493_010788</name>
</gene>
<proteinExistence type="predicted"/>
<comment type="caution">
    <text evidence="3">The sequence shown here is derived from an EMBL/GenBank/DDBJ whole genome shotgun (WGS) entry which is preliminary data.</text>
</comment>
<evidence type="ECO:0000256" key="1">
    <source>
        <dbReference type="SAM" id="MobiDB-lite"/>
    </source>
</evidence>
<evidence type="ECO:0000313" key="3">
    <source>
        <dbReference type="EMBL" id="KAJ7380080.1"/>
    </source>
</evidence>